<dbReference type="Gene3D" id="2.60.40.1080">
    <property type="match status" value="5"/>
</dbReference>
<feature type="domain" description="SLH" evidence="3">
    <location>
        <begin position="27"/>
        <end position="85"/>
    </location>
</feature>
<name>A0ABY4WC13_9BACL</name>
<dbReference type="SUPFAM" id="SSF49373">
    <property type="entry name" value="Invasin/intimin cell-adhesion fragments"/>
    <property type="match status" value="5"/>
</dbReference>
<evidence type="ECO:0000313" key="4">
    <source>
        <dbReference type="EMBL" id="USG64597.1"/>
    </source>
</evidence>
<evidence type="ECO:0000259" key="3">
    <source>
        <dbReference type="PROSITE" id="PS51272"/>
    </source>
</evidence>
<keyword evidence="2" id="KW-0732">Signal</keyword>
<dbReference type="InterPro" id="IPR051465">
    <property type="entry name" value="Cell_Envelope_Struct_Comp"/>
</dbReference>
<organism evidence="4 5">
    <name type="scientific">Brevibacillus ruminantium</name>
    <dbReference type="NCBI Taxonomy" id="2950604"/>
    <lineage>
        <taxon>Bacteria</taxon>
        <taxon>Bacillati</taxon>
        <taxon>Bacillota</taxon>
        <taxon>Bacilli</taxon>
        <taxon>Bacillales</taxon>
        <taxon>Paenibacillaceae</taxon>
        <taxon>Brevibacillus</taxon>
    </lineage>
</organism>
<proteinExistence type="predicted"/>
<dbReference type="InterPro" id="IPR008964">
    <property type="entry name" value="Invasin/intimin_cell_adhesion"/>
</dbReference>
<gene>
    <name evidence="4" type="ORF">NDK47_21000</name>
</gene>
<feature type="domain" description="SLH" evidence="3">
    <location>
        <begin position="86"/>
        <end position="149"/>
    </location>
</feature>
<dbReference type="PANTHER" id="PTHR43308:SF5">
    <property type="entry name" value="S-LAYER PROTEIN _ PEPTIDOGLYCAN ENDO-BETA-N-ACETYLGLUCOSAMINIDASE"/>
    <property type="match status" value="1"/>
</dbReference>
<feature type="region of interest" description="Disordered" evidence="1">
    <location>
        <begin position="429"/>
        <end position="453"/>
    </location>
</feature>
<feature type="compositionally biased region" description="Basic and acidic residues" evidence="1">
    <location>
        <begin position="433"/>
        <end position="446"/>
    </location>
</feature>
<dbReference type="Pfam" id="PF02368">
    <property type="entry name" value="Big_2"/>
    <property type="match status" value="2"/>
</dbReference>
<accession>A0ABY4WC13</accession>
<dbReference type="Gene3D" id="2.160.20.110">
    <property type="match status" value="1"/>
</dbReference>
<evidence type="ECO:0000256" key="1">
    <source>
        <dbReference type="SAM" id="MobiDB-lite"/>
    </source>
</evidence>
<dbReference type="InterPro" id="IPR003343">
    <property type="entry name" value="Big_2"/>
</dbReference>
<protein>
    <submittedName>
        <fullName evidence="4">S-layer homology domain-containing protein</fullName>
    </submittedName>
</protein>
<dbReference type="PROSITE" id="PS51272">
    <property type="entry name" value="SLH"/>
    <property type="match status" value="3"/>
</dbReference>
<dbReference type="Proteomes" id="UP001056500">
    <property type="component" value="Chromosome"/>
</dbReference>
<dbReference type="PANTHER" id="PTHR43308">
    <property type="entry name" value="OUTER MEMBRANE PROTEIN ALPHA-RELATED"/>
    <property type="match status" value="1"/>
</dbReference>
<reference evidence="4" key="1">
    <citation type="submission" date="2022-06" db="EMBL/GenBank/DDBJ databases">
        <title>Genome sequencing of Brevibacillus sp. BB3-R1.</title>
        <authorList>
            <person name="Heo J."/>
            <person name="Lee D."/>
            <person name="Won M."/>
            <person name="Han B.-H."/>
            <person name="Hong S.-B."/>
            <person name="Kwon S.-W."/>
        </authorList>
    </citation>
    <scope>NUCLEOTIDE SEQUENCE</scope>
    <source>
        <strain evidence="4">BB3-R1</strain>
    </source>
</reference>
<evidence type="ECO:0000256" key="2">
    <source>
        <dbReference type="SAM" id="SignalP"/>
    </source>
</evidence>
<keyword evidence="5" id="KW-1185">Reference proteome</keyword>
<sequence>MRGKRLYLWFTALLMVCAWIPFTAAHASELSDRELAQHWAKKEIQAWVDKGYVQGYRDGTFKPNNPITRAEFISLLNRALDLKERAAVHFFDVQNTDWYASQVAIAVAEGYVSGYQDGTFRPNHPVTRQEVAVMLARIANLEANTRAADHFLDAIPSWSKGSVGAVQAIGWMQGYPDGRFGVQRPITRAEAVVTLDRFLNKRQTITYDRAGTYGPASGRGTTIGDVVIGTSDVTLKNMRIIGSLTVTKQVGKGSVFLKNVKVEGETRIYGGGKNSVYFEDSELGKIFVDKDDDSVRLVASGKTKTDHVTLQSGAILLEKDLSGKGFTDVTIAESVSDDASISLQGDFENVVLKAADSYVELKSGQIDQLEVSKTAGKSELNLNRGTRVYQADFYAKAKVTGQGRIDRAYLAVTGVQFEKQPDQLRCATNVSCQDRRDDDRDDREKPTPPAPLEMTDVKTNLDKRTIQVSINKALQGVGTEMYQHPKGGTILIPNIKLPDKISYHAGIWKQGTKDTDSLKIVDIDKVAGSSRQFQLTYKPDGISQGKYVVVLYTGYPGKNNIRVIATSSAFSLYEEKTPLIKGVKAEPQSIRLTALNQTRQISLKASWSNNTTTDETGKATWSSKDEAIATVKNGLVTAKRNGSTVIKATYGGYTVEIPITVDIYVEPPAPKVTDLVSSSRFVQMKEIGQTTQLLVTAKWSDGKSSDVTSQATWSSEDEAIATVKNGLVTAKGKGSTVVKATYGGQTVEIPVAVDIYVEPPAPRVTDLVSSPGTVQMEEIGKTVQLLVTAKWSDGKSSDVTNRATWSSEDTSVATVQNGLVAAKGKGSTVVKATYGGNTVKIPVTVDVSTDPPAPVVTELVSSSKAVQIDEIGKTVQLLVTAKWSDGKSSDVTNQATWSSKDTSVATVQNGLVTAKGEGKTVVHAAYSGQTVAIPVDVQVAVTPPPTITKLQQRPASVTLTSKGQTEQIQVEATWSNGKTTDVTAELTWSSETESVATVNKGLVTAVGSGTATVKAKHSDFPDEIKVQVTVDLPAEAAKVEAKMENNKPAAGETNLVTLRVKKSDNTADTSFSGEKTVRISGYSAAPSGTSGSFAGTDLIKGGTEVQVKFEAGEAKIPLILHHAASQSLSWSVTGVTHAAADMTVEVAPAAPEQLNITKQPSSTVKSGERFDLQPVIEVVDRFHNRVTAATIQIVASISSDGSGSAVLTGTTKKNAVAGVAEFTDLGLQGTGKGVRLSFTAAGLEKVDSDTIDFMGDFAGGEGTKEEPYVINSPEQLDKVRNNLSAHYILGGDIDLGGNEWNPIGSNSQPFSGTFDGRGHTISRLTIKRAGVAHVGLFSSVSGSSAKLSNLTLKNVEVTGEISVGALAGSLQSGSVTNVHVKEGNVKGRASENAWNSREIGGLVGSIRAGATVSQSSASVRVEGTTSIGGLAGASEGTIEQSYAEGQAEANGTDLGGLVGGNFGTIKQSYARVEVTGGSQNIGGLVGGNAGINGFPGAIQESFVAGKVDSNAERKGGLVGSNNMGKVESSYYNQTLSGLSDTGKGEPKSQEQMQNQGTFAGWDFDRVWEILGSNTPTFKWARK</sequence>
<dbReference type="InterPro" id="IPR001119">
    <property type="entry name" value="SLH_dom"/>
</dbReference>
<dbReference type="Pfam" id="PF00395">
    <property type="entry name" value="SLH"/>
    <property type="match status" value="3"/>
</dbReference>
<feature type="chain" id="PRO_5047075970" evidence="2">
    <location>
        <begin position="28"/>
        <end position="1582"/>
    </location>
</feature>
<feature type="signal peptide" evidence="2">
    <location>
        <begin position="1"/>
        <end position="27"/>
    </location>
</feature>
<dbReference type="SMART" id="SM00635">
    <property type="entry name" value="BID_2"/>
    <property type="match status" value="5"/>
</dbReference>
<evidence type="ECO:0000313" key="5">
    <source>
        <dbReference type="Proteomes" id="UP001056500"/>
    </source>
</evidence>
<feature type="domain" description="SLH" evidence="3">
    <location>
        <begin position="151"/>
        <end position="209"/>
    </location>
</feature>
<dbReference type="RefSeq" id="WP_251871709.1">
    <property type="nucleotide sequence ID" value="NZ_CP098755.1"/>
</dbReference>
<dbReference type="EMBL" id="CP098755">
    <property type="protein sequence ID" value="USG64597.1"/>
    <property type="molecule type" value="Genomic_DNA"/>
</dbReference>